<keyword evidence="1" id="KW-0833">Ubl conjugation pathway</keyword>
<organism evidence="3 4">
    <name type="scientific">Schistosoma mekongi</name>
    <name type="common">Parasitic worm</name>
    <dbReference type="NCBI Taxonomy" id="38744"/>
    <lineage>
        <taxon>Eukaryota</taxon>
        <taxon>Metazoa</taxon>
        <taxon>Spiralia</taxon>
        <taxon>Lophotrochozoa</taxon>
        <taxon>Platyhelminthes</taxon>
        <taxon>Trematoda</taxon>
        <taxon>Digenea</taxon>
        <taxon>Strigeidida</taxon>
        <taxon>Schistosomatoidea</taxon>
        <taxon>Schistosomatidae</taxon>
        <taxon>Schistosoma</taxon>
    </lineage>
</organism>
<evidence type="ECO:0000259" key="2">
    <source>
        <dbReference type="PROSITE" id="PS50188"/>
    </source>
</evidence>
<dbReference type="InterPro" id="IPR035754">
    <property type="entry name" value="SPRY_SPSB3"/>
</dbReference>
<dbReference type="Pfam" id="PF00622">
    <property type="entry name" value="SPRY"/>
    <property type="match status" value="1"/>
</dbReference>
<dbReference type="InterPro" id="IPR013320">
    <property type="entry name" value="ConA-like_dom_sf"/>
</dbReference>
<dbReference type="AlphaFoldDB" id="A0AAE1ZL77"/>
<accession>A0AAE1ZL77</accession>
<protein>
    <recommendedName>
        <fullName evidence="2">B30.2/SPRY domain-containing protein</fullName>
    </recommendedName>
</protein>
<dbReference type="GO" id="GO:0019005">
    <property type="term" value="C:SCF ubiquitin ligase complex"/>
    <property type="evidence" value="ECO:0007669"/>
    <property type="project" value="TreeGrafter"/>
</dbReference>
<evidence type="ECO:0000313" key="3">
    <source>
        <dbReference type="EMBL" id="KAK4475907.1"/>
    </source>
</evidence>
<comment type="caution">
    <text evidence="3">The sequence shown here is derived from an EMBL/GenBank/DDBJ whole genome shotgun (WGS) entry which is preliminary data.</text>
</comment>
<reference evidence="3" key="1">
    <citation type="submission" date="2022-04" db="EMBL/GenBank/DDBJ databases">
        <authorList>
            <person name="Xu L."/>
            <person name="Lv Z."/>
        </authorList>
    </citation>
    <scope>NUCLEOTIDE SEQUENCE</scope>
    <source>
        <strain evidence="3">LV_2022a</strain>
    </source>
</reference>
<dbReference type="GO" id="GO:0043161">
    <property type="term" value="P:proteasome-mediated ubiquitin-dependent protein catabolic process"/>
    <property type="evidence" value="ECO:0007669"/>
    <property type="project" value="TreeGrafter"/>
</dbReference>
<dbReference type="InterPro" id="IPR003877">
    <property type="entry name" value="SPRY_dom"/>
</dbReference>
<dbReference type="EMBL" id="JALJAT010000001">
    <property type="protein sequence ID" value="KAK4475907.1"/>
    <property type="molecule type" value="Genomic_DNA"/>
</dbReference>
<evidence type="ECO:0000313" key="4">
    <source>
        <dbReference type="Proteomes" id="UP001292079"/>
    </source>
</evidence>
<dbReference type="PANTHER" id="PTHR12245">
    <property type="entry name" value="SPRY DOMAIN CONTAINING SOCS BOX PROTEIN"/>
    <property type="match status" value="1"/>
</dbReference>
<dbReference type="InterPro" id="IPR050672">
    <property type="entry name" value="FBXO45-Fsn/SPSB_families"/>
</dbReference>
<dbReference type="PANTHER" id="PTHR12245:SF5">
    <property type="entry name" value="SPRY DOMAIN-CONTAINING SOCS BOX PROTEIN 3"/>
    <property type="match status" value="1"/>
</dbReference>
<dbReference type="SUPFAM" id="SSF49899">
    <property type="entry name" value="Concanavalin A-like lectins/glucanases"/>
    <property type="match status" value="1"/>
</dbReference>
<dbReference type="CDD" id="cd12876">
    <property type="entry name" value="SPRY_SOCS3"/>
    <property type="match status" value="1"/>
</dbReference>
<sequence length="429" mass="48946">MLVARKCAHCDPDCSNFSEFSWILRCHCNECDDESLEWRWCKPESSLQSFQLSEDDKTVTFHPCISWGTSVVRGTVPLTHGLHYWELKAVSPLYGTDVMVGIGRTCAKLDQYSREFRSVLGIDCNTWGLSYRGALMHDGQIFSLGSCAFKKGSIVGCLLDLWHFKLYFYVDGQLDPNACFNNLPRDNYYPMVSSTTLRSGFRLVRAKSYPITLQYLICQSFYQQQLKEYSFYAYFNLTTLHFPSGLREILCNTLPHSLFFQKIQQLSFSRSDVKQTTSLLPVYSPDPFLWTSFSPPTSNGLNSNTTSDIGDFDMNPYSPEEFDFYSNLLNESGGTVDEESDSSYENHLTNEMNGVDRRLSETTTSENSQKRRYQAAMSANSVLDRLFGLSSKTTKNDSKSNETISGVMQNKSTFNPVIYDHTLWGEFVE</sequence>
<dbReference type="Gene3D" id="2.60.120.920">
    <property type="match status" value="1"/>
</dbReference>
<reference evidence="3" key="2">
    <citation type="journal article" date="2023" name="Infect Dis Poverty">
        <title>Chromosome-scale genome of the human blood fluke Schistosoma mekongi and its implications for public health.</title>
        <authorList>
            <person name="Zhou M."/>
            <person name="Xu L."/>
            <person name="Xu D."/>
            <person name="Chen W."/>
            <person name="Khan J."/>
            <person name="Hu Y."/>
            <person name="Huang H."/>
            <person name="Wei H."/>
            <person name="Zhang Y."/>
            <person name="Chusongsang P."/>
            <person name="Tanasarnprasert K."/>
            <person name="Hu X."/>
            <person name="Limpanont Y."/>
            <person name="Lv Z."/>
        </authorList>
    </citation>
    <scope>NUCLEOTIDE SEQUENCE</scope>
    <source>
        <strain evidence="3">LV_2022a</strain>
    </source>
</reference>
<feature type="domain" description="B30.2/SPRY" evidence="2">
    <location>
        <begin position="18"/>
        <end position="210"/>
    </location>
</feature>
<proteinExistence type="predicted"/>
<dbReference type="Proteomes" id="UP001292079">
    <property type="component" value="Unassembled WGS sequence"/>
</dbReference>
<dbReference type="InterPro" id="IPR043136">
    <property type="entry name" value="B30.2/SPRY_sf"/>
</dbReference>
<gene>
    <name evidence="3" type="ORF">MN116_001151</name>
</gene>
<keyword evidence="4" id="KW-1185">Reference proteome</keyword>
<dbReference type="InterPro" id="IPR001870">
    <property type="entry name" value="B30.2/SPRY"/>
</dbReference>
<name>A0AAE1ZL77_SCHME</name>
<evidence type="ECO:0000256" key="1">
    <source>
        <dbReference type="ARBA" id="ARBA00022786"/>
    </source>
</evidence>
<dbReference type="PROSITE" id="PS50188">
    <property type="entry name" value="B302_SPRY"/>
    <property type="match status" value="1"/>
</dbReference>